<protein>
    <submittedName>
        <fullName evidence="2">Nitrogen fixation protein FixH</fullName>
    </submittedName>
</protein>
<reference evidence="2 3" key="1">
    <citation type="submission" date="2018-06" db="EMBL/GenBank/DDBJ databases">
        <title>Marinomonas sp. YLB-05 draft genome sequence.</title>
        <authorList>
            <person name="Yu L."/>
            <person name="Tang X."/>
        </authorList>
    </citation>
    <scope>NUCLEOTIDE SEQUENCE [LARGE SCALE GENOMIC DNA]</scope>
    <source>
        <strain evidence="2 3">YLB-05</strain>
    </source>
</reference>
<organism evidence="2 3">
    <name type="scientific">Marinomonas piezotolerans</name>
    <dbReference type="NCBI Taxonomy" id="2213058"/>
    <lineage>
        <taxon>Bacteria</taxon>
        <taxon>Pseudomonadati</taxon>
        <taxon>Pseudomonadota</taxon>
        <taxon>Gammaproteobacteria</taxon>
        <taxon>Oceanospirillales</taxon>
        <taxon>Oceanospirillaceae</taxon>
        <taxon>Marinomonas</taxon>
    </lineage>
</organism>
<evidence type="ECO:0000313" key="3">
    <source>
        <dbReference type="Proteomes" id="UP000254326"/>
    </source>
</evidence>
<dbReference type="Pfam" id="PF05751">
    <property type="entry name" value="FixH"/>
    <property type="match status" value="1"/>
</dbReference>
<evidence type="ECO:0000256" key="1">
    <source>
        <dbReference type="SAM" id="Phobius"/>
    </source>
</evidence>
<comment type="caution">
    <text evidence="2">The sequence shown here is derived from an EMBL/GenBank/DDBJ whole genome shotgun (WGS) entry which is preliminary data.</text>
</comment>
<feature type="transmembrane region" description="Helical" evidence="1">
    <location>
        <begin position="29"/>
        <end position="51"/>
    </location>
</feature>
<dbReference type="Proteomes" id="UP000254326">
    <property type="component" value="Unassembled WGS sequence"/>
</dbReference>
<keyword evidence="1" id="KW-0812">Transmembrane</keyword>
<keyword evidence="1" id="KW-1133">Transmembrane helix</keyword>
<sequence>MINSLRTTYSEHIVSTYSSASTTVWYKQFWPWFIISIPASSIIVGMIQLYASLHSSSDLVKDDYYKEGLAINQVITMRDAAKDLGIEAHLTLDNLTGELILATRNVKAPTLTALFAHAALSKYDFSVTFIRIQADQYRANLEKPLTGIWNIYLESNNLWQLNGRINTNIHSKLDFNL</sequence>
<keyword evidence="3" id="KW-1185">Reference proteome</keyword>
<dbReference type="EMBL" id="QKRA01000001">
    <property type="protein sequence ID" value="RDL45833.1"/>
    <property type="molecule type" value="Genomic_DNA"/>
</dbReference>
<gene>
    <name evidence="2" type="ORF">DN730_01945</name>
</gene>
<keyword evidence="1" id="KW-0472">Membrane</keyword>
<proteinExistence type="predicted"/>
<dbReference type="AlphaFoldDB" id="A0A370UDH4"/>
<dbReference type="InterPro" id="IPR008620">
    <property type="entry name" value="FixH"/>
</dbReference>
<evidence type="ECO:0000313" key="2">
    <source>
        <dbReference type="EMBL" id="RDL45833.1"/>
    </source>
</evidence>
<accession>A0A370UDH4</accession>
<name>A0A370UDH4_9GAMM</name>